<name>A0AAV6KV12_9ERIC</name>
<accession>A0AAV6KV12</accession>
<sequence>MVKEETSSVNLDEVLVELQMKGGRAAKLLELEVEDDDVESNFQNLANERRGVGESLRRDSTAKEKNLQWKGTGWCEVGGPTQLGAAENIMLHSASDKDDVDDVESVVEDLVELGGLHLDQMMGQKCNGLEELGSDRFQEGCELGLPQSQAQQRIRLGIS</sequence>
<comment type="caution">
    <text evidence="1">The sequence shown here is derived from an EMBL/GenBank/DDBJ whole genome shotgun (WGS) entry which is preliminary data.</text>
</comment>
<proteinExistence type="predicted"/>
<evidence type="ECO:0000313" key="1">
    <source>
        <dbReference type="EMBL" id="KAG5556510.1"/>
    </source>
</evidence>
<reference evidence="1" key="1">
    <citation type="submission" date="2020-08" db="EMBL/GenBank/DDBJ databases">
        <title>Plant Genome Project.</title>
        <authorList>
            <person name="Zhang R.-G."/>
        </authorList>
    </citation>
    <scope>NUCLEOTIDE SEQUENCE</scope>
    <source>
        <strain evidence="1">WSP0</strain>
        <tissue evidence="1">Leaf</tissue>
    </source>
</reference>
<evidence type="ECO:0000313" key="2">
    <source>
        <dbReference type="Proteomes" id="UP000823749"/>
    </source>
</evidence>
<protein>
    <submittedName>
        <fullName evidence="1">Uncharacterized protein</fullName>
    </submittedName>
</protein>
<gene>
    <name evidence="1" type="ORF">RHGRI_006942</name>
</gene>
<dbReference type="Proteomes" id="UP000823749">
    <property type="component" value="Chromosome 3"/>
</dbReference>
<dbReference type="AlphaFoldDB" id="A0AAV6KV12"/>
<dbReference type="EMBL" id="JACTNZ010000003">
    <property type="protein sequence ID" value="KAG5556510.1"/>
    <property type="molecule type" value="Genomic_DNA"/>
</dbReference>
<keyword evidence="2" id="KW-1185">Reference proteome</keyword>
<organism evidence="1 2">
    <name type="scientific">Rhododendron griersonianum</name>
    <dbReference type="NCBI Taxonomy" id="479676"/>
    <lineage>
        <taxon>Eukaryota</taxon>
        <taxon>Viridiplantae</taxon>
        <taxon>Streptophyta</taxon>
        <taxon>Embryophyta</taxon>
        <taxon>Tracheophyta</taxon>
        <taxon>Spermatophyta</taxon>
        <taxon>Magnoliopsida</taxon>
        <taxon>eudicotyledons</taxon>
        <taxon>Gunneridae</taxon>
        <taxon>Pentapetalae</taxon>
        <taxon>asterids</taxon>
        <taxon>Ericales</taxon>
        <taxon>Ericaceae</taxon>
        <taxon>Ericoideae</taxon>
        <taxon>Rhodoreae</taxon>
        <taxon>Rhododendron</taxon>
    </lineage>
</organism>